<protein>
    <submittedName>
        <fullName evidence="1">Uncharacterized protein</fullName>
    </submittedName>
</protein>
<reference evidence="1" key="2">
    <citation type="submission" date="2015-03" db="EMBL/GenBank/DDBJ databases">
        <authorList>
            <person name="Chow C.-E.T."/>
            <person name="Winget D.M."/>
            <person name="White R.A.III."/>
            <person name="Hallam S.J."/>
            <person name="Suttle C.A."/>
        </authorList>
    </citation>
    <scope>NUCLEOTIDE SEQUENCE</scope>
    <source>
        <strain evidence="1">Anoxic3_9</strain>
    </source>
</reference>
<evidence type="ECO:0000313" key="1">
    <source>
        <dbReference type="EMBL" id="AKH46505.1"/>
    </source>
</evidence>
<dbReference type="EMBL" id="KR029584">
    <property type="protein sequence ID" value="AKH46505.1"/>
    <property type="molecule type" value="Genomic_DNA"/>
</dbReference>
<proteinExistence type="predicted"/>
<accession>A0A0F7L3M1</accession>
<organism evidence="1">
    <name type="scientific">uncultured marine virus</name>
    <dbReference type="NCBI Taxonomy" id="186617"/>
    <lineage>
        <taxon>Viruses</taxon>
        <taxon>environmental samples</taxon>
    </lineage>
</organism>
<name>A0A0F7L3M1_9VIRU</name>
<reference evidence="1" key="1">
    <citation type="journal article" date="2015" name="Front. Microbiol.">
        <title>Combining genomic sequencing methods to explore viral diversity and reveal potential virus-host interactions.</title>
        <authorList>
            <person name="Chow C.E."/>
            <person name="Winget D.M."/>
            <person name="White R.A.III."/>
            <person name="Hallam S.J."/>
            <person name="Suttle C.A."/>
        </authorList>
    </citation>
    <scope>NUCLEOTIDE SEQUENCE</scope>
    <source>
        <strain evidence="1">Anoxic3_9</strain>
    </source>
</reference>
<sequence>MRWLLLCSPLLQKSERFPRPLVNIRLQHLYCSLWPVLIVNIQSSCYRLHIKFKFFITKIAAD</sequence>